<accession>A0A345P4C5</accession>
<dbReference type="OrthoDB" id="369216at2"/>
<proteinExistence type="predicted"/>
<dbReference type="InterPro" id="IPR014982">
    <property type="entry name" value="GSCFA"/>
</dbReference>
<dbReference type="AlphaFoldDB" id="A0A345P4C5"/>
<gene>
    <name evidence="2" type="ORF">HYN46_04250</name>
</gene>
<feature type="domain" description="GSCFA" evidence="1">
    <location>
        <begin position="41"/>
        <end position="310"/>
    </location>
</feature>
<keyword evidence="3" id="KW-1185">Reference proteome</keyword>
<dbReference type="KEGG" id="mbah:HYN46_04250"/>
<dbReference type="EMBL" id="CP031222">
    <property type="protein sequence ID" value="AXI02134.1"/>
    <property type="molecule type" value="Genomic_DNA"/>
</dbReference>
<dbReference type="Pfam" id="PF08885">
    <property type="entry name" value="GSCFA"/>
    <property type="match status" value="1"/>
</dbReference>
<evidence type="ECO:0000313" key="3">
    <source>
        <dbReference type="Proteomes" id="UP000253940"/>
    </source>
</evidence>
<reference evidence="2 3" key="1">
    <citation type="submission" date="2018-07" db="EMBL/GenBank/DDBJ databases">
        <title>Genome sequencing of Moraxellaceae gen. HYN0046.</title>
        <authorList>
            <person name="Kim M."/>
            <person name="Yi H."/>
        </authorList>
    </citation>
    <scope>NUCLEOTIDE SEQUENCE [LARGE SCALE GENOMIC DNA]</scope>
    <source>
        <strain evidence="2 3">HYN0046</strain>
    </source>
</reference>
<dbReference type="RefSeq" id="WP_114898244.1">
    <property type="nucleotide sequence ID" value="NZ_CP031222.1"/>
</dbReference>
<dbReference type="Proteomes" id="UP000253940">
    <property type="component" value="Chromosome"/>
</dbReference>
<evidence type="ECO:0000313" key="2">
    <source>
        <dbReference type="EMBL" id="AXI02134.1"/>
    </source>
</evidence>
<sequence length="351" mass="40259">MSNPYKGLENFQFWRRSISTTDYHTFDPIVQPKFRLRKDEKIATAGSCFAQHIARRLSAIGFNYYVPESGEGLSDQERKERGFGMFSARYGNIYTVRQLVQLFDEAFETRTSSELPWLREDGRYIDPFRPNIEPQGFKDAKGVLEERSKHLKHVKDMFLNADVFVYTLGLTEGWMSKTSGDVFPLAPGVSGGSFNDTDYAYKNFSVIEVMADLNAFLQRLKSVNTKIKVLLTVSPVPLIATFEKQHVLVSTTYSKSVLRVAAETASREYDWVEYFPSYEIITGNFNLGKYYEDDLREVNSNGVSHVMRCFLRHYAEGHTQKSVRYDVVQPINKHPVSDIICDEESIAKTAF</sequence>
<name>A0A345P4C5_9GAMM</name>
<organism evidence="2 3">
    <name type="scientific">Aquirhabdus parva</name>
    <dbReference type="NCBI Taxonomy" id="2283318"/>
    <lineage>
        <taxon>Bacteria</taxon>
        <taxon>Pseudomonadati</taxon>
        <taxon>Pseudomonadota</taxon>
        <taxon>Gammaproteobacteria</taxon>
        <taxon>Moraxellales</taxon>
        <taxon>Moraxellaceae</taxon>
        <taxon>Aquirhabdus</taxon>
    </lineage>
</organism>
<evidence type="ECO:0000259" key="1">
    <source>
        <dbReference type="Pfam" id="PF08885"/>
    </source>
</evidence>
<protein>
    <submittedName>
        <fullName evidence="2">GSCFA family protein</fullName>
    </submittedName>
</protein>